<sequence length="82" mass="9030">MMSSREAALDPPGFQATPNPMAIRQILRPFRHEAFAETAETSEDVTAAPSDIVRQIMLLELFSTSPQACPAENSELRQRIGS</sequence>
<feature type="region of interest" description="Disordered" evidence="1">
    <location>
        <begin position="1"/>
        <end position="20"/>
    </location>
</feature>
<organism evidence="2 3">
    <name type="scientific">Rhizobium etli</name>
    <dbReference type="NCBI Taxonomy" id="29449"/>
    <lineage>
        <taxon>Bacteria</taxon>
        <taxon>Pseudomonadati</taxon>
        <taxon>Pseudomonadota</taxon>
        <taxon>Alphaproteobacteria</taxon>
        <taxon>Hyphomicrobiales</taxon>
        <taxon>Rhizobiaceae</taxon>
        <taxon>Rhizobium/Agrobacterium group</taxon>
        <taxon>Rhizobium</taxon>
    </lineage>
</organism>
<dbReference type="EMBL" id="CP020910">
    <property type="protein sequence ID" value="ARQ13214.1"/>
    <property type="molecule type" value="Genomic_DNA"/>
</dbReference>
<evidence type="ECO:0000256" key="1">
    <source>
        <dbReference type="SAM" id="MobiDB-lite"/>
    </source>
</evidence>
<geneLocation type="plasmid" evidence="3">
    <name>pretnxc12d</name>
</geneLocation>
<evidence type="ECO:0000313" key="3">
    <source>
        <dbReference type="Proteomes" id="UP000194159"/>
    </source>
</evidence>
<gene>
    <name evidence="2" type="ORF">NXC12_PD00109</name>
</gene>
<accession>A0AAN1EMQ1</accession>
<dbReference type="Proteomes" id="UP000194159">
    <property type="component" value="Plasmid pRetNXC12d"/>
</dbReference>
<dbReference type="AlphaFoldDB" id="A0AAN1EMQ1"/>
<reference evidence="2 3" key="1">
    <citation type="submission" date="2017-04" db="EMBL/GenBank/DDBJ databases">
        <title>Complete genome sequences of Rhizobium genomic linages associated to common bean (phaseolus vulgaris).</title>
        <authorList>
            <person name="Santamaria R.I."/>
            <person name="Bustos P."/>
            <person name="Perez-Carrascal O."/>
            <person name="Martinez-Flores I."/>
            <person name="Juarez S."/>
            <person name="Lozano L."/>
            <person name="Miranda F."/>
            <person name="Vinuesa P."/>
            <person name="Martinez-Romero E."/>
            <person name="Cevallos M.A."/>
            <person name="Romero D."/>
            <person name="Davila G."/>
            <person name="Gonzalez V."/>
        </authorList>
    </citation>
    <scope>NUCLEOTIDE SEQUENCE [LARGE SCALE GENOMIC DNA]</scope>
    <source>
        <strain evidence="2 3">NXC12</strain>
        <plasmid evidence="3">pretnxc12d</plasmid>
    </source>
</reference>
<protein>
    <submittedName>
        <fullName evidence="2">Uncharacterized protein</fullName>
    </submittedName>
</protein>
<keyword evidence="2" id="KW-0614">Plasmid</keyword>
<proteinExistence type="predicted"/>
<evidence type="ECO:0000313" key="2">
    <source>
        <dbReference type="EMBL" id="ARQ13214.1"/>
    </source>
</evidence>
<name>A0AAN1EMQ1_RHIET</name>